<reference evidence="3" key="1">
    <citation type="submission" date="2016-10" db="EMBL/GenBank/DDBJ databases">
        <authorList>
            <person name="Varghese N."/>
            <person name="Submissions S."/>
        </authorList>
    </citation>
    <scope>NUCLEOTIDE SEQUENCE [LARGE SCALE GENOMIC DNA]</scope>
    <source>
        <strain evidence="3">DSM 18130</strain>
    </source>
</reference>
<keyword evidence="2" id="KW-0808">Transferase</keyword>
<dbReference type="Pfam" id="PF00483">
    <property type="entry name" value="NTP_transferase"/>
    <property type="match status" value="1"/>
</dbReference>
<dbReference type="Gene3D" id="3.90.550.10">
    <property type="entry name" value="Spore Coat Polysaccharide Biosynthesis Protein SpsA, Chain A"/>
    <property type="match status" value="1"/>
</dbReference>
<evidence type="ECO:0000313" key="3">
    <source>
        <dbReference type="Proteomes" id="UP000198836"/>
    </source>
</evidence>
<dbReference type="GO" id="GO:0016740">
    <property type="term" value="F:transferase activity"/>
    <property type="evidence" value="ECO:0007669"/>
    <property type="project" value="UniProtKB-KW"/>
</dbReference>
<proteinExistence type="predicted"/>
<dbReference type="OrthoDB" id="9779926at2"/>
<keyword evidence="3" id="KW-1185">Reference proteome</keyword>
<dbReference type="Proteomes" id="UP000198836">
    <property type="component" value="Unassembled WGS sequence"/>
</dbReference>
<sequence length="302" mass="33865">MNNLNPSLVILAAGMASRYGGAKQTESFGPSGETIMEYSIFDAIKAGFDKVVFIIRDEFAESFKAAMEPKLQGKVKTEYVYQSLDKFRNGRVVPEGRIKPYGTQHALLCCKDVLDAPFAVINADDFYGLDAFKKAYEFLTEAVQDGKYACLGYQLKNTLSEHGAVTRGEIKVDEAGYITGITERKEIFKRDGKAFRVSEGDELEMDLLTPVSMNFFCFTPSFVRWSEGEYDKFLDQHDGDLKSEFLIPEVVDKLISDGEGVVSLVKTDARWFGVTFKEDAEIVRAELEQLTSKGDYPKSLWA</sequence>
<dbReference type="EMBL" id="FOJM01000028">
    <property type="protein sequence ID" value="SFA60372.1"/>
    <property type="molecule type" value="Genomic_DNA"/>
</dbReference>
<dbReference type="STRING" id="332999.SAMN04488511_1283"/>
<dbReference type="RefSeq" id="WP_090988099.1">
    <property type="nucleotide sequence ID" value="NZ_FOJM01000028.1"/>
</dbReference>
<dbReference type="InterPro" id="IPR029044">
    <property type="entry name" value="Nucleotide-diphossugar_trans"/>
</dbReference>
<feature type="domain" description="Nucleotidyl transferase" evidence="1">
    <location>
        <begin position="10"/>
        <end position="187"/>
    </location>
</feature>
<dbReference type="AlphaFoldDB" id="A0A1I0U8F8"/>
<evidence type="ECO:0000259" key="1">
    <source>
        <dbReference type="Pfam" id="PF00483"/>
    </source>
</evidence>
<organism evidence="2 3">
    <name type="scientific">Pedobacter suwonensis</name>
    <dbReference type="NCBI Taxonomy" id="332999"/>
    <lineage>
        <taxon>Bacteria</taxon>
        <taxon>Pseudomonadati</taxon>
        <taxon>Bacteroidota</taxon>
        <taxon>Sphingobacteriia</taxon>
        <taxon>Sphingobacteriales</taxon>
        <taxon>Sphingobacteriaceae</taxon>
        <taxon>Pedobacter</taxon>
    </lineage>
</organism>
<protein>
    <submittedName>
        <fullName evidence="2">Nucleotidyl transferase</fullName>
    </submittedName>
</protein>
<evidence type="ECO:0000313" key="2">
    <source>
        <dbReference type="EMBL" id="SFA60372.1"/>
    </source>
</evidence>
<accession>A0A1I0U8F8</accession>
<dbReference type="InterPro" id="IPR005835">
    <property type="entry name" value="NTP_transferase_dom"/>
</dbReference>
<dbReference type="SUPFAM" id="SSF53448">
    <property type="entry name" value="Nucleotide-diphospho-sugar transferases"/>
    <property type="match status" value="1"/>
</dbReference>
<name>A0A1I0U8F8_9SPHI</name>
<gene>
    <name evidence="2" type="ORF">SAMN04488511_1283</name>
</gene>